<organism evidence="1">
    <name type="scientific">human gut metagenome</name>
    <dbReference type="NCBI Taxonomy" id="408170"/>
    <lineage>
        <taxon>unclassified sequences</taxon>
        <taxon>metagenomes</taxon>
        <taxon>organismal metagenomes</taxon>
    </lineage>
</organism>
<comment type="caution">
    <text evidence="1">The sequence shown here is derived from an EMBL/GenBank/DDBJ whole genome shotgun (WGS) entry which is preliminary data.</text>
</comment>
<dbReference type="AlphaFoldDB" id="K1TVS4"/>
<dbReference type="EMBL" id="AJWY01007665">
    <property type="protein sequence ID" value="EKC63361.1"/>
    <property type="molecule type" value="Genomic_DNA"/>
</dbReference>
<proteinExistence type="predicted"/>
<protein>
    <submittedName>
        <fullName evidence="1">Metalloendopeptidase</fullName>
    </submittedName>
</protein>
<name>K1TVS4_9ZZZZ</name>
<evidence type="ECO:0000313" key="1">
    <source>
        <dbReference type="EMBL" id="EKC63361.1"/>
    </source>
</evidence>
<gene>
    <name evidence="1" type="ORF">LEA_11376</name>
</gene>
<feature type="non-terminal residue" evidence="1">
    <location>
        <position position="1"/>
    </location>
</feature>
<reference evidence="1" key="1">
    <citation type="journal article" date="2013" name="Environ. Microbiol.">
        <title>Microbiota from the distal guts of lean and obese adolescents exhibit partial functional redundancy besides clear differences in community structure.</title>
        <authorList>
            <person name="Ferrer M."/>
            <person name="Ruiz A."/>
            <person name="Lanza F."/>
            <person name="Haange S.B."/>
            <person name="Oberbach A."/>
            <person name="Till H."/>
            <person name="Bargiela R."/>
            <person name="Campoy C."/>
            <person name="Segura M.T."/>
            <person name="Richter M."/>
            <person name="von Bergen M."/>
            <person name="Seifert J."/>
            <person name="Suarez A."/>
        </authorList>
    </citation>
    <scope>NUCLEOTIDE SEQUENCE</scope>
</reference>
<sequence length="152" mass="16714">SFRQVLARIPHANLIGDALYMIGFWVEYAVVCAVRGTYKVASTIGMNAARLLVTIIRPFALGIITLCEDIVEPFQVVGSGIRHFRAISDELSDESAHTIRKEKLRYFAHAARQFLPLLLNALSYIMPVAAGGRLFVCGAERAEPELCSECSG</sequence>
<accession>K1TVS4</accession>